<dbReference type="Pfam" id="PF13490">
    <property type="entry name" value="zf-HC2"/>
    <property type="match status" value="1"/>
</dbReference>
<accession>A0A1B7LWJ1</accession>
<organism evidence="5 6">
    <name type="scientific">Enteractinococcus helveticum</name>
    <dbReference type="NCBI Taxonomy" id="1837282"/>
    <lineage>
        <taxon>Bacteria</taxon>
        <taxon>Bacillati</taxon>
        <taxon>Actinomycetota</taxon>
        <taxon>Actinomycetes</taxon>
        <taxon>Micrococcales</taxon>
        <taxon>Micrococcaceae</taxon>
    </lineage>
</organism>
<dbReference type="RefSeq" id="WP_052504993.1">
    <property type="nucleotide sequence ID" value="NZ_LXEY01000022.1"/>
</dbReference>
<dbReference type="EMBL" id="LXEY01000022">
    <property type="protein sequence ID" value="OAV59375.1"/>
    <property type="molecule type" value="Genomic_DNA"/>
</dbReference>
<keyword evidence="1" id="KW-0805">Transcription regulation</keyword>
<keyword evidence="3" id="KW-1133">Transmembrane helix</keyword>
<dbReference type="OrthoDB" id="5242431at2"/>
<evidence type="ECO:0000259" key="4">
    <source>
        <dbReference type="Pfam" id="PF13490"/>
    </source>
</evidence>
<evidence type="ECO:0000256" key="3">
    <source>
        <dbReference type="SAM" id="Phobius"/>
    </source>
</evidence>
<evidence type="ECO:0000313" key="6">
    <source>
        <dbReference type="Proteomes" id="UP000078292"/>
    </source>
</evidence>
<dbReference type="Gene3D" id="1.10.10.1320">
    <property type="entry name" value="Anti-sigma factor, zinc-finger domain"/>
    <property type="match status" value="1"/>
</dbReference>
<proteinExistence type="predicted"/>
<reference evidence="5 6" key="1">
    <citation type="submission" date="2016-04" db="EMBL/GenBank/DDBJ databases">
        <title>First whole genome shotgun sequence of the bacterium Enteractinococcus sp. strain UASWS1574.</title>
        <authorList>
            <person name="Crovadore J."/>
            <person name="Chablais R."/>
            <person name="Lefort F."/>
        </authorList>
    </citation>
    <scope>NUCLEOTIDE SEQUENCE [LARGE SCALE GENOMIC DNA]</scope>
    <source>
        <strain evidence="5 6">UASWS1574</strain>
    </source>
</reference>
<keyword evidence="2" id="KW-0804">Transcription</keyword>
<name>A0A1B7LWJ1_9MICC</name>
<dbReference type="Proteomes" id="UP000078292">
    <property type="component" value="Unassembled WGS sequence"/>
</dbReference>
<feature type="domain" description="Putative zinc-finger" evidence="4">
    <location>
        <begin position="15"/>
        <end position="40"/>
    </location>
</feature>
<dbReference type="InterPro" id="IPR027383">
    <property type="entry name" value="Znf_put"/>
</dbReference>
<keyword evidence="3" id="KW-0812">Transmembrane</keyword>
<evidence type="ECO:0000256" key="2">
    <source>
        <dbReference type="ARBA" id="ARBA00023163"/>
    </source>
</evidence>
<dbReference type="STRING" id="1837282.A6F49_16105"/>
<keyword evidence="6" id="KW-1185">Reference proteome</keyword>
<sequence>MSNQEHERFAQWDAAFVLGALTPADRHDYEHHLEQCSICRDAVGELVPLPGLLARITQPPSQKPEQPAPADLMEGLLLKQAQHRTRRRALLGRIAVAAAVLALVIGIPATLLVRTPDANVSVALAPAANTYTTMSVDIDLEPASWGTRLAIECAYPPNSGYSYQSPWYGLLVTDNTGTTTQVSTWQAVSDDVVNLESATAVDLEDIASLSVVTSTGDTVLTAPVELN</sequence>
<evidence type="ECO:0000313" key="5">
    <source>
        <dbReference type="EMBL" id="OAV59375.1"/>
    </source>
</evidence>
<dbReference type="AlphaFoldDB" id="A0A1B7LWJ1"/>
<gene>
    <name evidence="5" type="ORF">A6F49_16105</name>
</gene>
<feature type="transmembrane region" description="Helical" evidence="3">
    <location>
        <begin position="90"/>
        <end position="113"/>
    </location>
</feature>
<protein>
    <recommendedName>
        <fullName evidence="4">Putative zinc-finger domain-containing protein</fullName>
    </recommendedName>
</protein>
<keyword evidence="3" id="KW-0472">Membrane</keyword>
<comment type="caution">
    <text evidence="5">The sequence shown here is derived from an EMBL/GenBank/DDBJ whole genome shotgun (WGS) entry which is preliminary data.</text>
</comment>
<evidence type="ECO:0000256" key="1">
    <source>
        <dbReference type="ARBA" id="ARBA00023015"/>
    </source>
</evidence>
<dbReference type="InterPro" id="IPR041916">
    <property type="entry name" value="Anti_sigma_zinc_sf"/>
</dbReference>